<evidence type="ECO:0000256" key="1">
    <source>
        <dbReference type="SAM" id="MobiDB-lite"/>
    </source>
</evidence>
<feature type="region of interest" description="Disordered" evidence="1">
    <location>
        <begin position="66"/>
        <end position="133"/>
    </location>
</feature>
<feature type="compositionally biased region" description="Basic and acidic residues" evidence="1">
    <location>
        <begin position="725"/>
        <end position="742"/>
    </location>
</feature>
<feature type="compositionally biased region" description="Acidic residues" evidence="1">
    <location>
        <begin position="787"/>
        <end position="796"/>
    </location>
</feature>
<sequence length="809" mass="93292">MIRDDPSFSITFPRRRRDLETTSREVSFIFLIFGCSICSVAICEAEMSSQDTTPHELALLKSLLRSQSESGTNDENRKENSRVKSGKKSSNARKVSEEQDGDTHKVVLSLSNQRERDQSKEHRKPKRRRQRVQTYIPHIDCDLQAKYNELRLLMSHEYSFQQELAKQRFIHETKRLFADKYGVGNQQHVFLPKAPSPSRRQAAVVGQDGQDITNGDGDEYILIDATQGGNGVTKRVSFKPPSDAPQLSVSVQKPRPVSGYIPRKSRRVSRPQSAPSQRKSTEKKLETAKRKSRRRSPSNSSEYETDSSTESQPGDKSRSRSRDTFDHLLKNTDIPQIQEWLKNKNKLERQQRKEKRKAMREKKKQEAEEIEKKERRLEKSKERVNEWMAQKRKELRLLKRRDRQAKKMCGGGEEEEEEKEDSPAEGNKNNCNCVNIVEGKKTPVVNRPRVQSARASKSPRPQSSRRSEEYRDERRISYEDWVKNKRASDAIKKKEEQERRAKLKGSGDRADEKLISETAHKRIEAMRNLKKKVDTGIEEIDDEANTYPEEKESLGPRYELEGHGGQRPKSAQPKKSKALLQAKRPVSAYNGPQKSRRNFKPSNPASMSYPSSGKKIPSPPKPGIEVTGAYTDVKYQQRSWDGFSEYVWDKLTEEERAEAVDGLNEDEGDGGKKVPRDEEKETELTEENNEDDPEIEKEQIQDENIEEKEKIEAVEQEVEQEVEEEKVREVENEDEETKREIAEESNDDASSEGDEHKKHVHFAPQAVEIHIEEDSEVISENPSPVTEEQETEEELPEKEPKVEEKESED</sequence>
<evidence type="ECO:0000313" key="3">
    <source>
        <dbReference type="EnsemblMetazoa" id="CapteP208891"/>
    </source>
</evidence>
<dbReference type="EMBL" id="KB299289">
    <property type="protein sequence ID" value="ELU08170.1"/>
    <property type="molecule type" value="Genomic_DNA"/>
</dbReference>
<accession>R7UPQ9</accession>
<feature type="compositionally biased region" description="Acidic residues" evidence="1">
    <location>
        <begin position="743"/>
        <end position="752"/>
    </location>
</feature>
<feature type="compositionally biased region" description="Basic and acidic residues" evidence="1">
    <location>
        <begin position="797"/>
        <end position="809"/>
    </location>
</feature>
<evidence type="ECO:0000313" key="2">
    <source>
        <dbReference type="EMBL" id="ELU08170.1"/>
    </source>
</evidence>
<reference evidence="3" key="3">
    <citation type="submission" date="2015-06" db="UniProtKB">
        <authorList>
            <consortium name="EnsemblMetazoa"/>
        </authorList>
    </citation>
    <scope>IDENTIFICATION</scope>
</reference>
<dbReference type="OMA" id="QMEPPMS"/>
<dbReference type="EMBL" id="AMQN01006842">
    <property type="status" value="NOT_ANNOTATED_CDS"/>
    <property type="molecule type" value="Genomic_DNA"/>
</dbReference>
<feature type="compositionally biased region" description="Low complexity" evidence="1">
    <location>
        <begin position="297"/>
        <end position="311"/>
    </location>
</feature>
<feature type="compositionally biased region" description="Acidic residues" evidence="1">
    <location>
        <begin position="684"/>
        <end position="706"/>
    </location>
</feature>
<feature type="compositionally biased region" description="Basic residues" evidence="1">
    <location>
        <begin position="121"/>
        <end position="131"/>
    </location>
</feature>
<protein>
    <submittedName>
        <fullName evidence="2 3">Uncharacterized protein</fullName>
    </submittedName>
</protein>
<feature type="compositionally biased region" description="Basic and acidic residues" evidence="1">
    <location>
        <begin position="363"/>
        <end position="382"/>
    </location>
</feature>
<evidence type="ECO:0000313" key="4">
    <source>
        <dbReference type="Proteomes" id="UP000014760"/>
    </source>
</evidence>
<feature type="region of interest" description="Disordered" evidence="1">
    <location>
        <begin position="230"/>
        <end position="382"/>
    </location>
</feature>
<reference evidence="4" key="1">
    <citation type="submission" date="2012-12" db="EMBL/GenBank/DDBJ databases">
        <authorList>
            <person name="Hellsten U."/>
            <person name="Grimwood J."/>
            <person name="Chapman J.A."/>
            <person name="Shapiro H."/>
            <person name="Aerts A."/>
            <person name="Otillar R.P."/>
            <person name="Terry A.Y."/>
            <person name="Boore J.L."/>
            <person name="Simakov O."/>
            <person name="Marletaz F."/>
            <person name="Cho S.-J."/>
            <person name="Edsinger-Gonzales E."/>
            <person name="Havlak P."/>
            <person name="Kuo D.-H."/>
            <person name="Larsson T."/>
            <person name="Lv J."/>
            <person name="Arendt D."/>
            <person name="Savage R."/>
            <person name="Osoegawa K."/>
            <person name="de Jong P."/>
            <person name="Lindberg D.R."/>
            <person name="Seaver E.C."/>
            <person name="Weisblat D.A."/>
            <person name="Putnam N.H."/>
            <person name="Grigoriev I.V."/>
            <person name="Rokhsar D.S."/>
        </authorList>
    </citation>
    <scope>NUCLEOTIDE SEQUENCE</scope>
    <source>
        <strain evidence="4">I ESC-2004</strain>
    </source>
</reference>
<feature type="compositionally biased region" description="Basic and acidic residues" evidence="1">
    <location>
        <begin position="94"/>
        <end position="105"/>
    </location>
</feature>
<keyword evidence="4" id="KW-1185">Reference proteome</keyword>
<feature type="compositionally biased region" description="Basic and acidic residues" evidence="1">
    <location>
        <begin position="341"/>
        <end position="351"/>
    </location>
</feature>
<gene>
    <name evidence="2" type="ORF">CAPTEDRAFT_208891</name>
</gene>
<feature type="region of interest" description="Disordered" evidence="1">
    <location>
        <begin position="397"/>
        <end position="515"/>
    </location>
</feature>
<feature type="compositionally biased region" description="Basic residues" evidence="1">
    <location>
        <begin position="352"/>
        <end position="362"/>
    </location>
</feature>
<feature type="compositionally biased region" description="Basic and acidic residues" evidence="1">
    <location>
        <begin position="669"/>
        <end position="683"/>
    </location>
</feature>
<feature type="region of interest" description="Disordered" evidence="1">
    <location>
        <begin position="657"/>
        <end position="809"/>
    </location>
</feature>
<feature type="compositionally biased region" description="Basic and acidic residues" evidence="1">
    <location>
        <begin position="548"/>
        <end position="564"/>
    </location>
</feature>
<feature type="compositionally biased region" description="Basic and acidic residues" evidence="1">
    <location>
        <begin position="279"/>
        <end position="289"/>
    </location>
</feature>
<reference evidence="2 4" key="2">
    <citation type="journal article" date="2013" name="Nature">
        <title>Insights into bilaterian evolution from three spiralian genomes.</title>
        <authorList>
            <person name="Simakov O."/>
            <person name="Marletaz F."/>
            <person name="Cho S.J."/>
            <person name="Edsinger-Gonzales E."/>
            <person name="Havlak P."/>
            <person name="Hellsten U."/>
            <person name="Kuo D.H."/>
            <person name="Larsson T."/>
            <person name="Lv J."/>
            <person name="Arendt D."/>
            <person name="Savage R."/>
            <person name="Osoegawa K."/>
            <person name="de Jong P."/>
            <person name="Grimwood J."/>
            <person name="Chapman J.A."/>
            <person name="Shapiro H."/>
            <person name="Aerts A."/>
            <person name="Otillar R.P."/>
            <person name="Terry A.Y."/>
            <person name="Boore J.L."/>
            <person name="Grigoriev I.V."/>
            <person name="Lindberg D.R."/>
            <person name="Seaver E.C."/>
            <person name="Weisblat D.A."/>
            <person name="Putnam N.H."/>
            <person name="Rokhsar D.S."/>
        </authorList>
    </citation>
    <scope>NUCLEOTIDE SEQUENCE</scope>
    <source>
        <strain evidence="2 4">I ESC-2004</strain>
    </source>
</reference>
<name>R7UPQ9_CAPTE</name>
<proteinExistence type="predicted"/>
<dbReference type="AlphaFoldDB" id="R7UPQ9"/>
<feature type="compositionally biased region" description="Basic and acidic residues" evidence="1">
    <location>
        <begin position="465"/>
        <end position="515"/>
    </location>
</feature>
<feature type="compositionally biased region" description="Polar residues" evidence="1">
    <location>
        <begin position="600"/>
        <end position="609"/>
    </location>
</feature>
<dbReference type="HOGENOM" id="CLU_348601_0_0_1"/>
<feature type="compositionally biased region" description="Basic and acidic residues" evidence="1">
    <location>
        <begin position="313"/>
        <end position="330"/>
    </location>
</feature>
<feature type="compositionally biased region" description="Low complexity" evidence="1">
    <location>
        <begin position="452"/>
        <end position="464"/>
    </location>
</feature>
<organism evidence="2">
    <name type="scientific">Capitella teleta</name>
    <name type="common">Polychaete worm</name>
    <dbReference type="NCBI Taxonomy" id="283909"/>
    <lineage>
        <taxon>Eukaryota</taxon>
        <taxon>Metazoa</taxon>
        <taxon>Spiralia</taxon>
        <taxon>Lophotrochozoa</taxon>
        <taxon>Annelida</taxon>
        <taxon>Polychaeta</taxon>
        <taxon>Sedentaria</taxon>
        <taxon>Scolecida</taxon>
        <taxon>Capitellidae</taxon>
        <taxon>Capitella</taxon>
    </lineage>
</organism>
<feature type="compositionally biased region" description="Acidic residues" evidence="1">
    <location>
        <begin position="714"/>
        <end position="724"/>
    </location>
</feature>
<feature type="region of interest" description="Disordered" evidence="1">
    <location>
        <begin position="534"/>
        <end position="626"/>
    </location>
</feature>
<dbReference type="Proteomes" id="UP000014760">
    <property type="component" value="Unassembled WGS sequence"/>
</dbReference>
<dbReference type="EnsemblMetazoa" id="CapteT208891">
    <property type="protein sequence ID" value="CapteP208891"/>
    <property type="gene ID" value="CapteG208891"/>
</dbReference>